<dbReference type="Proteomes" id="UP000657918">
    <property type="component" value="Chromosome 8"/>
</dbReference>
<protein>
    <submittedName>
        <fullName evidence="1">Uncharacterized protein</fullName>
    </submittedName>
</protein>
<dbReference type="AlphaFoldDB" id="A0A835K0K0"/>
<accession>A0A835K0K0</accession>
<proteinExistence type="predicted"/>
<evidence type="ECO:0000313" key="2">
    <source>
        <dbReference type="Proteomes" id="UP000657918"/>
    </source>
</evidence>
<comment type="caution">
    <text evidence="1">The sequence shown here is derived from an EMBL/GenBank/DDBJ whole genome shotgun (WGS) entry which is preliminary data.</text>
</comment>
<gene>
    <name evidence="1" type="ORF">SADUNF_Sadunf08G0134400</name>
</gene>
<organism evidence="1 2">
    <name type="scientific">Salix dunnii</name>
    <dbReference type="NCBI Taxonomy" id="1413687"/>
    <lineage>
        <taxon>Eukaryota</taxon>
        <taxon>Viridiplantae</taxon>
        <taxon>Streptophyta</taxon>
        <taxon>Embryophyta</taxon>
        <taxon>Tracheophyta</taxon>
        <taxon>Spermatophyta</taxon>
        <taxon>Magnoliopsida</taxon>
        <taxon>eudicotyledons</taxon>
        <taxon>Gunneridae</taxon>
        <taxon>Pentapetalae</taxon>
        <taxon>rosids</taxon>
        <taxon>fabids</taxon>
        <taxon>Malpighiales</taxon>
        <taxon>Salicaceae</taxon>
        <taxon>Saliceae</taxon>
        <taxon>Salix</taxon>
    </lineage>
</organism>
<name>A0A835K0K0_9ROSI</name>
<dbReference type="EMBL" id="JADGMS010000008">
    <property type="protein sequence ID" value="KAF9677696.1"/>
    <property type="molecule type" value="Genomic_DNA"/>
</dbReference>
<dbReference type="OrthoDB" id="10628112at2759"/>
<evidence type="ECO:0000313" key="1">
    <source>
        <dbReference type="EMBL" id="KAF9677696.1"/>
    </source>
</evidence>
<keyword evidence="2" id="KW-1185">Reference proteome</keyword>
<sequence>MGPSSIPIIAPKKQERFLRPSSRPKLFSASGFPLHVLRAEVHACLFMLYGECLGLTLKLIFLKSIANEKEKKQTGLKMTARGTGSKIVPSSFSFANLASDNSFKQGWSDTDGDSNELSEDNIGGINQVLMC</sequence>
<reference evidence="1 2" key="1">
    <citation type="submission" date="2020-10" db="EMBL/GenBank/DDBJ databases">
        <title>Plant Genome Project.</title>
        <authorList>
            <person name="Zhang R.-G."/>
        </authorList>
    </citation>
    <scope>NUCLEOTIDE SEQUENCE [LARGE SCALE GENOMIC DNA]</scope>
    <source>
        <strain evidence="1">FAFU-HL-1</strain>
        <tissue evidence="1">Leaf</tissue>
    </source>
</reference>